<name>A0A9X4H3A5_9FIRM</name>
<evidence type="ECO:0000256" key="1">
    <source>
        <dbReference type="SAM" id="SignalP"/>
    </source>
</evidence>
<reference evidence="2" key="1">
    <citation type="submission" date="2022-02" db="EMBL/GenBank/DDBJ databases">
        <authorList>
            <person name="Leng L."/>
        </authorList>
    </citation>
    <scope>NUCLEOTIDE SEQUENCE</scope>
    <source>
        <strain evidence="2">JI</strain>
    </source>
</reference>
<dbReference type="AlphaFoldDB" id="A0A9X4H3A5"/>
<proteinExistence type="predicted"/>
<dbReference type="InterPro" id="IPR013783">
    <property type="entry name" value="Ig-like_fold"/>
</dbReference>
<gene>
    <name evidence="2" type="ORF">L7E55_14210</name>
</gene>
<keyword evidence="1" id="KW-0732">Signal</keyword>
<dbReference type="NCBIfam" id="NF047340">
    <property type="entry name" value="Athe_2463_dom"/>
    <property type="match status" value="1"/>
</dbReference>
<dbReference type="RefSeq" id="WP_277444964.1">
    <property type="nucleotide sequence ID" value="NZ_JAKOAV010000032.1"/>
</dbReference>
<comment type="caution">
    <text evidence="2">The sequence shown here is derived from an EMBL/GenBank/DDBJ whole genome shotgun (WGS) entry which is preliminary data.</text>
</comment>
<feature type="signal peptide" evidence="1">
    <location>
        <begin position="1"/>
        <end position="25"/>
    </location>
</feature>
<keyword evidence="3" id="KW-1185">Reference proteome</keyword>
<protein>
    <recommendedName>
        <fullName evidence="4">CARDB domain-containing protein</fullName>
    </recommendedName>
</protein>
<sequence>MLRKLIAAFVLLTLLAGFSFSEAQAGEDKLQKVLQINGLPAERWGLQARLDRGQIVYGLPTDIDSNDWKPAPPDADGNDWQKANGMDLGHPGEEPRYLGKTIDGSDFTNELFPMDAPDQIAPAQRDMIFQPWYENYCALQNSNSYSDQTWSIIAKTLQTYNKRIGYPGAEDSFTNNPALKSGDFNVTIRDYFKVLTEPEPGLTGTVRHWHNRSDLGGVYYETITVKWDVIPDFIVESIDPGVPKGEKVQKGKKYTGKVVLKTKPDSSFLSSPKTKELFDVLEGGKVKLSQDYAVPFGVAINGQLVQLKNLQPVPDLTNVYWYSVKGNKAEDTLEVTFDWTSDGGPVKIGAAVNTLLENTLPQEAWNDMDWSELTNTNNTKFAELQGEVKNLKVTDITLSPEPGQPGQLTSGVITVKNDSEMGFANVETLWRARRLDGTVLAENTIVTNLAAGEQKTLPFSFTPDLAGEYSVAAMINPDHSNPPDEVNFLSGDWPGDNRMEVPYTVKGKDYDIKVQIIPGMNPWSTTDNPAYMWATVIVSRKDELPETLPVRLTISGDGGTVVKTFDLPPKGSPYEYEYNITASVPGYYNVEAQAWPFDDSWTDVYPPDNVDSVTIEYIHNKPPEIQDDKLHGEIIDSEKHW</sequence>
<dbReference type="Gene3D" id="2.60.40.10">
    <property type="entry name" value="Immunoglobulins"/>
    <property type="match status" value="1"/>
</dbReference>
<evidence type="ECO:0000313" key="2">
    <source>
        <dbReference type="EMBL" id="MDF9409495.1"/>
    </source>
</evidence>
<organism evidence="2 3">
    <name type="scientific">Pelotomaculum isophthalicicum JI</name>
    <dbReference type="NCBI Taxonomy" id="947010"/>
    <lineage>
        <taxon>Bacteria</taxon>
        <taxon>Bacillati</taxon>
        <taxon>Bacillota</taxon>
        <taxon>Clostridia</taxon>
        <taxon>Eubacteriales</taxon>
        <taxon>Desulfotomaculaceae</taxon>
        <taxon>Pelotomaculum</taxon>
    </lineage>
</organism>
<dbReference type="Proteomes" id="UP001154312">
    <property type="component" value="Unassembled WGS sequence"/>
</dbReference>
<evidence type="ECO:0008006" key="4">
    <source>
        <dbReference type="Google" id="ProtNLM"/>
    </source>
</evidence>
<evidence type="ECO:0000313" key="3">
    <source>
        <dbReference type="Proteomes" id="UP001154312"/>
    </source>
</evidence>
<dbReference type="EMBL" id="JAKOAV010000032">
    <property type="protein sequence ID" value="MDF9409495.1"/>
    <property type="molecule type" value="Genomic_DNA"/>
</dbReference>
<accession>A0A9X4H3A5</accession>
<feature type="chain" id="PRO_5040779124" description="CARDB domain-containing protein" evidence="1">
    <location>
        <begin position="26"/>
        <end position="641"/>
    </location>
</feature>